<evidence type="ECO:0000256" key="7">
    <source>
        <dbReference type="SAM" id="Phobius"/>
    </source>
</evidence>
<gene>
    <name evidence="9" type="ORF">F9K24_16080</name>
</gene>
<sequence length="606" mass="65471">MFVTLAVLGISIILFVTGRVRADIVALSALLILILAGILTPAEALTSFSDPLVVMTVGLFVVSGAILRTGLAKMVGRTILKLAGENEERLFFLIIAVTTLIGAFVSNTGTVALMMPIVVSMTMQSDINARRLLMPLAFAGSIGGMFTLIGTAPNLVIQGVLTQNGYTDLKFFSFAPVGTVVFISGILGFWALSKIFLSQKVNMKAKNLSKPLKELAKEYRIRTFTAAITEGSGVCDRTLKELRIPEKYSINITGVIRKSAHSRRFILKGEEKSEIAGPQTILHAEDVISVIGSEENVQRFIEDHSLTLIHGAREEPSSMGIAEAVLLPNSGLVDVKVKDSGFRKKYNVNILAINHRRQYRSDNLAHEVMRAGDTLLVQGRWKDLARLHQDYENIVLVGQPLEEAAKVTLNHKAPLAAMIMLLMIASMAMNILPPVVAIISAALMMIITGCIRNMEEAYQLINWESVVLLAAMLPMATALEKTGTVSLVTGGLVDAFSGMGVYGLLAGVYLCTSMLTLFISNTATAVLFAPIAFKVAQSVGASPYPFLMAVTVAASMCFASPFSTPSNVMVMTPGRYSFVDYVRVGGPMQILMGVIMIIVLPLIFPF</sequence>
<dbReference type="InterPro" id="IPR036721">
    <property type="entry name" value="RCK_C_sf"/>
</dbReference>
<evidence type="ECO:0000313" key="9">
    <source>
        <dbReference type="EMBL" id="KAB2930753.1"/>
    </source>
</evidence>
<feature type="transmembrane region" description="Helical" evidence="7">
    <location>
        <begin position="91"/>
        <end position="120"/>
    </location>
</feature>
<evidence type="ECO:0000256" key="1">
    <source>
        <dbReference type="ARBA" id="ARBA00004141"/>
    </source>
</evidence>
<evidence type="ECO:0000313" key="10">
    <source>
        <dbReference type="Proteomes" id="UP000460298"/>
    </source>
</evidence>
<feature type="transmembrane region" description="Helical" evidence="7">
    <location>
        <begin position="435"/>
        <end position="454"/>
    </location>
</feature>
<feature type="transmembrane region" description="Helical" evidence="7">
    <location>
        <begin position="28"/>
        <end position="45"/>
    </location>
</feature>
<dbReference type="Pfam" id="PF03600">
    <property type="entry name" value="CitMHS"/>
    <property type="match status" value="1"/>
</dbReference>
<organism evidence="9 10">
    <name type="scientific">Leptonema illini</name>
    <dbReference type="NCBI Taxonomy" id="183"/>
    <lineage>
        <taxon>Bacteria</taxon>
        <taxon>Pseudomonadati</taxon>
        <taxon>Spirochaetota</taxon>
        <taxon>Spirochaetia</taxon>
        <taxon>Leptospirales</taxon>
        <taxon>Leptospiraceae</taxon>
        <taxon>Leptonema</taxon>
    </lineage>
</organism>
<feature type="transmembrane region" description="Helical" evidence="7">
    <location>
        <begin position="461"/>
        <end position="479"/>
    </location>
</feature>
<feature type="transmembrane region" description="Helical" evidence="7">
    <location>
        <begin position="584"/>
        <end position="604"/>
    </location>
</feature>
<evidence type="ECO:0000259" key="8">
    <source>
        <dbReference type="PROSITE" id="PS51202"/>
    </source>
</evidence>
<dbReference type="Proteomes" id="UP000460298">
    <property type="component" value="Unassembled WGS sequence"/>
</dbReference>
<feature type="transmembrane region" description="Helical" evidence="7">
    <location>
        <begin position="132"/>
        <end position="151"/>
    </location>
</feature>
<dbReference type="AlphaFoldDB" id="A0A833LW37"/>
<accession>A0A833LW37</accession>
<evidence type="ECO:0000256" key="3">
    <source>
        <dbReference type="ARBA" id="ARBA00022692"/>
    </source>
</evidence>
<dbReference type="PROSITE" id="PS51202">
    <property type="entry name" value="RCK_C"/>
    <property type="match status" value="2"/>
</dbReference>
<keyword evidence="6 7" id="KW-0472">Membrane</keyword>
<dbReference type="InterPro" id="IPR051679">
    <property type="entry name" value="DASS-Related_Transporters"/>
</dbReference>
<dbReference type="InterPro" id="IPR004680">
    <property type="entry name" value="Cit_transptr-like_dom"/>
</dbReference>
<dbReference type="PANTHER" id="PTHR43652:SF1">
    <property type="entry name" value="RESPONSE REGULATOR"/>
    <property type="match status" value="1"/>
</dbReference>
<reference evidence="9 10" key="1">
    <citation type="submission" date="2019-10" db="EMBL/GenBank/DDBJ databases">
        <title>Extracellular Electron Transfer in a Candidatus Methanoperedens spp. Enrichment Culture.</title>
        <authorList>
            <person name="Berger S."/>
            <person name="Rangel Shaw D."/>
            <person name="Berben T."/>
            <person name="In 'T Zandt M."/>
            <person name="Frank J."/>
            <person name="Reimann J."/>
            <person name="Jetten M.S.M."/>
            <person name="Welte C.U."/>
        </authorList>
    </citation>
    <scope>NUCLEOTIDE SEQUENCE [LARGE SCALE GENOMIC DNA]</scope>
    <source>
        <strain evidence="9">SB12</strain>
    </source>
</reference>
<evidence type="ECO:0000256" key="5">
    <source>
        <dbReference type="ARBA" id="ARBA00022989"/>
    </source>
</evidence>
<keyword evidence="5 7" id="KW-1133">Transmembrane helix</keyword>
<comment type="caution">
    <text evidence="9">The sequence shown here is derived from an EMBL/GenBank/DDBJ whole genome shotgun (WGS) entry which is preliminary data.</text>
</comment>
<keyword evidence="4" id="KW-0677">Repeat</keyword>
<dbReference type="GO" id="GO:0006813">
    <property type="term" value="P:potassium ion transport"/>
    <property type="evidence" value="ECO:0007669"/>
    <property type="project" value="InterPro"/>
</dbReference>
<proteinExistence type="predicted"/>
<name>A0A833LW37_9LEPT</name>
<dbReference type="Gene3D" id="3.30.70.1450">
    <property type="entry name" value="Regulator of K+ conductance, C-terminal domain"/>
    <property type="match status" value="2"/>
</dbReference>
<feature type="domain" description="RCK C-terminal" evidence="8">
    <location>
        <begin position="309"/>
        <end position="393"/>
    </location>
</feature>
<keyword evidence="3 7" id="KW-0812">Transmembrane</keyword>
<feature type="transmembrane region" description="Helical" evidence="7">
    <location>
        <begin position="499"/>
        <end position="532"/>
    </location>
</feature>
<feature type="transmembrane region" description="Helical" evidence="7">
    <location>
        <begin position="171"/>
        <end position="197"/>
    </location>
</feature>
<comment type="subcellular location">
    <subcellularLocation>
        <location evidence="1">Membrane</location>
        <topology evidence="1">Multi-pass membrane protein</topology>
    </subcellularLocation>
</comment>
<dbReference type="InterPro" id="IPR006037">
    <property type="entry name" value="RCK_C"/>
</dbReference>
<keyword evidence="2" id="KW-0813">Transport</keyword>
<feature type="transmembrane region" description="Helical" evidence="7">
    <location>
        <begin position="52"/>
        <end position="71"/>
    </location>
</feature>
<protein>
    <submittedName>
        <fullName evidence="9">Sodium-coupled transporter</fullName>
    </submittedName>
</protein>
<dbReference type="SUPFAM" id="SSF116726">
    <property type="entry name" value="TrkA C-terminal domain-like"/>
    <property type="match status" value="2"/>
</dbReference>
<dbReference type="PANTHER" id="PTHR43652">
    <property type="entry name" value="BASIC AMINO ACID ANTIPORTER YFCC-RELATED"/>
    <property type="match status" value="1"/>
</dbReference>
<dbReference type="Pfam" id="PF02080">
    <property type="entry name" value="TrkA_C"/>
    <property type="match status" value="2"/>
</dbReference>
<evidence type="ECO:0000256" key="4">
    <source>
        <dbReference type="ARBA" id="ARBA00022737"/>
    </source>
</evidence>
<evidence type="ECO:0000256" key="2">
    <source>
        <dbReference type="ARBA" id="ARBA00022448"/>
    </source>
</evidence>
<dbReference type="GO" id="GO:0005886">
    <property type="term" value="C:plasma membrane"/>
    <property type="evidence" value="ECO:0007669"/>
    <property type="project" value="TreeGrafter"/>
</dbReference>
<dbReference type="GO" id="GO:0008324">
    <property type="term" value="F:monoatomic cation transmembrane transporter activity"/>
    <property type="evidence" value="ECO:0007669"/>
    <property type="project" value="InterPro"/>
</dbReference>
<evidence type="ECO:0000256" key="6">
    <source>
        <dbReference type="ARBA" id="ARBA00023136"/>
    </source>
</evidence>
<feature type="domain" description="RCK C-terminal" evidence="8">
    <location>
        <begin position="210"/>
        <end position="306"/>
    </location>
</feature>
<dbReference type="EMBL" id="WBUI01000018">
    <property type="protein sequence ID" value="KAB2930753.1"/>
    <property type="molecule type" value="Genomic_DNA"/>
</dbReference>
<feature type="transmembrane region" description="Helical" evidence="7">
    <location>
        <begin position="544"/>
        <end position="564"/>
    </location>
</feature>